<feature type="transmembrane region" description="Helical" evidence="2">
    <location>
        <begin position="56"/>
        <end position="74"/>
    </location>
</feature>
<reference evidence="3 4" key="1">
    <citation type="submission" date="2022-10" db="EMBL/GenBank/DDBJ databases">
        <title>The complete genomes of actinobacterial strains from the NBC collection.</title>
        <authorList>
            <person name="Joergensen T.S."/>
            <person name="Alvarez Arevalo M."/>
            <person name="Sterndorff E.B."/>
            <person name="Faurdal D."/>
            <person name="Vuksanovic O."/>
            <person name="Mourched A.-S."/>
            <person name="Charusanti P."/>
            <person name="Shaw S."/>
            <person name="Blin K."/>
            <person name="Weber T."/>
        </authorList>
    </citation>
    <scope>NUCLEOTIDE SEQUENCE [LARGE SCALE GENOMIC DNA]</scope>
    <source>
        <strain evidence="3 4">NBC_01247</strain>
    </source>
</reference>
<accession>A0ABZ1WEH9</accession>
<feature type="compositionally biased region" description="Low complexity" evidence="1">
    <location>
        <begin position="217"/>
        <end position="295"/>
    </location>
</feature>
<feature type="transmembrane region" description="Helical" evidence="2">
    <location>
        <begin position="6"/>
        <end position="24"/>
    </location>
</feature>
<protein>
    <submittedName>
        <fullName evidence="3">Uncharacterized protein</fullName>
    </submittedName>
</protein>
<dbReference type="EMBL" id="CP108482">
    <property type="protein sequence ID" value="WUS59258.1"/>
    <property type="molecule type" value="Genomic_DNA"/>
</dbReference>
<feature type="region of interest" description="Disordered" evidence="1">
    <location>
        <begin position="187"/>
        <end position="206"/>
    </location>
</feature>
<dbReference type="Proteomes" id="UP001432014">
    <property type="component" value="Chromosome"/>
</dbReference>
<organism evidence="3 4">
    <name type="scientific">Kitasatospora herbaricolor</name>
    <dbReference type="NCBI Taxonomy" id="68217"/>
    <lineage>
        <taxon>Bacteria</taxon>
        <taxon>Bacillati</taxon>
        <taxon>Actinomycetota</taxon>
        <taxon>Actinomycetes</taxon>
        <taxon>Kitasatosporales</taxon>
        <taxon>Streptomycetaceae</taxon>
        <taxon>Kitasatospora</taxon>
    </lineage>
</organism>
<evidence type="ECO:0000256" key="1">
    <source>
        <dbReference type="SAM" id="MobiDB-lite"/>
    </source>
</evidence>
<evidence type="ECO:0000256" key="2">
    <source>
        <dbReference type="SAM" id="Phobius"/>
    </source>
</evidence>
<keyword evidence="2" id="KW-0472">Membrane</keyword>
<gene>
    <name evidence="3" type="ORF">OG469_29380</name>
</gene>
<feature type="region of interest" description="Disordered" evidence="1">
    <location>
        <begin position="140"/>
        <end position="171"/>
    </location>
</feature>
<evidence type="ECO:0000313" key="3">
    <source>
        <dbReference type="EMBL" id="WUS59258.1"/>
    </source>
</evidence>
<evidence type="ECO:0000313" key="4">
    <source>
        <dbReference type="Proteomes" id="UP001432014"/>
    </source>
</evidence>
<feature type="transmembrane region" description="Helical" evidence="2">
    <location>
        <begin position="31"/>
        <end position="50"/>
    </location>
</feature>
<dbReference type="RefSeq" id="WP_329494632.1">
    <property type="nucleotide sequence ID" value="NZ_CP108460.1"/>
</dbReference>
<feature type="region of interest" description="Disordered" evidence="1">
    <location>
        <begin position="217"/>
        <end position="326"/>
    </location>
</feature>
<proteinExistence type="predicted"/>
<keyword evidence="2" id="KW-0812">Transmembrane</keyword>
<sequence length="326" mass="35382">MGIGYLLLYAALAVVALWLVAELLLQNRAPLHWRAVALGGFLGVVAGMAVRSVPVIAAGAVLFAVGQVFVTLSVKRGFRGGWSLRRSDGELPGPLAKVPLLSAATGGEDVAEPVVVQQVGEIGAVEADIADFETAAYQAVPFDPDDDSYDSVRFGGPERPAGRPPAAFEPQEPAADGVYADASAFYGQQQHGQQQHGQQQGYQQGTGYEQQPVGYEQQGYQQQAQPGWDGQQQWQQQPAYGYDQGYGYQQQDPYAGQTGQQQWQQQPGGYEQQGYQQQAQPGWDEQQQWQQQPADGVPPQPQQQPQQPGYGQPGAWQQPGTWQQQG</sequence>
<keyword evidence="4" id="KW-1185">Reference proteome</keyword>
<keyword evidence="2" id="KW-1133">Transmembrane helix</keyword>
<feature type="compositionally biased region" description="Low complexity" evidence="1">
    <location>
        <begin position="153"/>
        <end position="171"/>
    </location>
</feature>
<feature type="compositionally biased region" description="Low complexity" evidence="1">
    <location>
        <begin position="303"/>
        <end position="320"/>
    </location>
</feature>
<name>A0ABZ1WEH9_9ACTN</name>